<evidence type="ECO:0000313" key="1">
    <source>
        <dbReference type="EMBL" id="UYK87153.1"/>
    </source>
</evidence>
<proteinExistence type="predicted"/>
<reference evidence="1" key="1">
    <citation type="submission" date="2022-06" db="EMBL/GenBank/DDBJ databases">
        <title>Dynamics of rice microbiomes reveals core vertical transmitted seed endophytes.</title>
        <authorList>
            <person name="Liao K."/>
            <person name="Zhang X."/>
        </authorList>
    </citation>
    <scope>NUCLEOTIDE SEQUENCE</scope>
    <source>
        <strain evidence="1">JR3-14</strain>
    </source>
</reference>
<sequence>MYASSDSRVAPCVLAVPHHNEQEIPMRNTLLATIIALAAVPALASARTPAPDCHAMMLAAVKDDMHNTWNKGQTLPVDIARDTPSGGAFCTHGGSCLPRKVAGKEAVRLTDCKIGPSIGDGDYRLVALPHSHKH</sequence>
<dbReference type="EMBL" id="CP099534">
    <property type="protein sequence ID" value="UYK87153.1"/>
    <property type="molecule type" value="Genomic_DNA"/>
</dbReference>
<dbReference type="Proteomes" id="UP001164392">
    <property type="component" value="Chromosome"/>
</dbReference>
<evidence type="ECO:0000313" key="2">
    <source>
        <dbReference type="Proteomes" id="UP001164392"/>
    </source>
</evidence>
<dbReference type="RefSeq" id="WP_267092346.1">
    <property type="nucleotide sequence ID" value="NZ_CP099534.1"/>
</dbReference>
<gene>
    <name evidence="1" type="ORF">NG824_11560</name>
</gene>
<protein>
    <submittedName>
        <fullName evidence="1">Uncharacterized protein</fullName>
    </submittedName>
</protein>
<dbReference type="AlphaFoldDB" id="A0AA46SS01"/>
<name>A0AA46SS01_9XANT</name>
<organism evidence="1 2">
    <name type="scientific">Xanthomonas sacchari</name>
    <dbReference type="NCBI Taxonomy" id="56458"/>
    <lineage>
        <taxon>Bacteria</taxon>
        <taxon>Pseudomonadati</taxon>
        <taxon>Pseudomonadota</taxon>
        <taxon>Gammaproteobacteria</taxon>
        <taxon>Lysobacterales</taxon>
        <taxon>Lysobacteraceae</taxon>
        <taxon>Xanthomonas</taxon>
    </lineage>
</organism>
<accession>A0AA46SS01</accession>